<dbReference type="InterPro" id="IPR035698">
    <property type="entry name" value="RNAP_III_Rpc1_C"/>
</dbReference>
<dbReference type="Gene3D" id="2.40.40.20">
    <property type="match status" value="1"/>
</dbReference>
<dbReference type="FunFam" id="1.10.274.100:FF:000008">
    <property type="entry name" value="DNA-directed RNA polymerase subunit"/>
    <property type="match status" value="1"/>
</dbReference>
<comment type="subcellular location">
    <subcellularLocation>
        <location evidence="1">Nucleus</location>
    </subcellularLocation>
</comment>
<dbReference type="FunFam" id="4.10.860.120:FF:000004">
    <property type="entry name" value="DNA-directed RNA polymerase subunit"/>
    <property type="match status" value="1"/>
</dbReference>
<keyword evidence="5 14" id="KW-0808">Transferase</keyword>
<comment type="subunit">
    <text evidence="3">Component of the RNA polymerase III (Pol III) complex consisting of 17 subunits.</text>
</comment>
<protein>
    <recommendedName>
        <fullName evidence="14">DNA-directed RNA polymerase subunit</fullName>
        <ecNumber evidence="14">2.7.7.6</ecNumber>
    </recommendedName>
</protein>
<dbReference type="InterPro" id="IPR000722">
    <property type="entry name" value="RNA_pol_asu"/>
</dbReference>
<evidence type="ECO:0000256" key="12">
    <source>
        <dbReference type="ARBA" id="ARBA00048552"/>
    </source>
</evidence>
<keyword evidence="17" id="KW-1185">Reference proteome</keyword>
<dbReference type="InterPro" id="IPR038120">
    <property type="entry name" value="Rpb1_funnel_sf"/>
</dbReference>
<comment type="catalytic activity">
    <reaction evidence="12 14">
        <text>RNA(n) + a ribonucleoside 5'-triphosphate = RNA(n+1) + diphosphate</text>
        <dbReference type="Rhea" id="RHEA:21248"/>
        <dbReference type="Rhea" id="RHEA-COMP:14527"/>
        <dbReference type="Rhea" id="RHEA-COMP:17342"/>
        <dbReference type="ChEBI" id="CHEBI:33019"/>
        <dbReference type="ChEBI" id="CHEBI:61557"/>
        <dbReference type="ChEBI" id="CHEBI:140395"/>
        <dbReference type="EC" id="2.7.7.6"/>
    </reaction>
</comment>
<organism evidence="16 17">
    <name type="scientific">Dimargaris cristalligena</name>
    <dbReference type="NCBI Taxonomy" id="215637"/>
    <lineage>
        <taxon>Eukaryota</taxon>
        <taxon>Fungi</taxon>
        <taxon>Fungi incertae sedis</taxon>
        <taxon>Zoopagomycota</taxon>
        <taxon>Kickxellomycotina</taxon>
        <taxon>Dimargaritomycetes</taxon>
        <taxon>Dimargaritales</taxon>
        <taxon>Dimargaritaceae</taxon>
        <taxon>Dimargaris</taxon>
    </lineage>
</organism>
<sequence length="1398" mass="155786">MKEQVTDTVPKRIKHIHFSVLSPDEIRRASELEVTQRDLYDVPTRKPIKHGVLDRKMGISDKVALCETCGQNMTDCIGHFGHINLCLPIFHIGYFKAIVTILQNICRTCSRVMLEEPERRAYLKRLRAPTLDNIQRRLITKGVNTQCRKVSKCMYCQATNGAVKKVSGLKIIHEKFRDKKAAGELDQFRHTFDSALQANPEIKHHLSKAHEDLNPLRVRQLFEKISAEDCELLALDPVSGRPETFIWDTIPVPPVCIRPSVAQEGASNEDDLTAKLAEITFSNGLIRGALQRGEPLITLMEQWENMQIAAAMYINSTVPGIPFTGNSKPIRGLCQRLKGKQGRFRGNLSGKRVDFSGRTVISPDPNLRIDEVGIPVLVAKVLTFPERVFAYNIEKLRRAVRNGPTVHPGANFVVKKSNNMKRFLQYVDRDAFAEQLEIGDVVERHLNDGDVVLFNRQPSLHRLSIMAHFARIKPWRTFRFNECVCSPYNADFDGDEMNIHVPQTEEARMEAIELMGVKNNLVTPRNGEMLVTATQDFITASYLITHKDLFYDRCQFAQICCYFCDAETHIELPPPAIWKPVQLWTGKQIFSVLLRPNSSYPVMVNLEAKTKSFSYKDGKYKDMCPKDGYVVIQNSVIMCGLMDKALVGGSKDTSVLFFILKNYGGVAAAEAMNRLAKLCARWLGNRGFSIGINDVQASRDLQEQKDAHIDEAYGECSDLIDSLHRGQITCLPGQDEMGTVESTISGLLSDVRNVAGKICGRELSRHNSPLIMAICGSKGSNINVCQMVACVGQQIISSKRIQNGFMDRSLPHFPKFSVEPAARGFVRNSFYTGLTPTEFLFHAMSGREGLVDTAVKTAETGYMQRRLMKTFEDLTAHYDLSVRSAGGDILQFEYGGDGLDPTVLEGEGTPVVFDRDFRHVANQKLTHWNDEPLLPFQVAKLADKLLGHRKFALHCGAEFIANLRDYISEEIVAKMAAIRTTFGLPALDIAPKAARTLQSERRKGSVAAKQASLNCLRMTAPLLEAYIENCYQKYHKAKVEPGTAVGALGAMSIGEPTTQMTLKTFHFAGVASMNVTMGVPRLKEIMSASKNISTPIITCKLVDPKSETAARIIKGRLEQTKLGDITEFVEEVYTPGEAYLSIKISMRTIQLLHLEASLVSIAHAIPRNSKLKLTDNNIQVAKPDRINVHPLCKDPSQTYYAIQTLKRALPSVIVIGIPSIRHAVISEDKNEYQILAEGAGLVEVMGVNGIIGLQTATNDVMELEKTLGIEAAAFMIIDQIETITKSYGITIDRRHLWLLADIMTFKGEVLGVNRFGLAKMKDSVLMLASFEKTTDHLFDAAVYGKQDAIVGVSECIIMGIPMPIGTGLFKLVQETDKQRVQPRPLLFDAPGQHVKLFA</sequence>
<evidence type="ECO:0000256" key="5">
    <source>
        <dbReference type="ARBA" id="ARBA00022679"/>
    </source>
</evidence>
<evidence type="ECO:0000256" key="13">
    <source>
        <dbReference type="ARBA" id="ARBA00058108"/>
    </source>
</evidence>
<evidence type="ECO:0000256" key="11">
    <source>
        <dbReference type="ARBA" id="ARBA00023242"/>
    </source>
</evidence>
<evidence type="ECO:0000256" key="7">
    <source>
        <dbReference type="ARBA" id="ARBA00022723"/>
    </source>
</evidence>
<dbReference type="NCBIfam" id="NF006336">
    <property type="entry name" value="PRK08566.1"/>
    <property type="match status" value="1"/>
</dbReference>
<dbReference type="InterPro" id="IPR007081">
    <property type="entry name" value="RNA_pol_Rpb1_5"/>
</dbReference>
<dbReference type="CDD" id="cd02736">
    <property type="entry name" value="RNAP_III_Rpc1_C"/>
    <property type="match status" value="1"/>
</dbReference>
<dbReference type="Pfam" id="PF05000">
    <property type="entry name" value="RNA_pol_Rpb1_4"/>
    <property type="match status" value="1"/>
</dbReference>
<dbReference type="InterPro" id="IPR042102">
    <property type="entry name" value="RNA_pol_Rpb1_3_sf"/>
</dbReference>
<dbReference type="InterPro" id="IPR015700">
    <property type="entry name" value="RPC1"/>
</dbReference>
<keyword evidence="8" id="KW-0862">Zinc</keyword>
<evidence type="ECO:0000256" key="1">
    <source>
        <dbReference type="ARBA" id="ARBA00004123"/>
    </source>
</evidence>
<evidence type="ECO:0000259" key="15">
    <source>
        <dbReference type="SMART" id="SM00663"/>
    </source>
</evidence>
<evidence type="ECO:0000256" key="2">
    <source>
        <dbReference type="ARBA" id="ARBA00006460"/>
    </source>
</evidence>
<dbReference type="Gene3D" id="4.10.860.120">
    <property type="entry name" value="RNA polymerase II, clamp domain"/>
    <property type="match status" value="1"/>
</dbReference>
<dbReference type="FunFam" id="1.10.150.390:FF:000004">
    <property type="entry name" value="DNA-directed RNA polymerase subunit"/>
    <property type="match status" value="1"/>
</dbReference>
<keyword evidence="7" id="KW-0479">Metal-binding</keyword>
<dbReference type="SMART" id="SM00663">
    <property type="entry name" value="RPOLA_N"/>
    <property type="match status" value="1"/>
</dbReference>
<keyword evidence="9" id="KW-0460">Magnesium</keyword>
<keyword evidence="4 14" id="KW-0240">DNA-directed RNA polymerase</keyword>
<dbReference type="PANTHER" id="PTHR48446">
    <property type="entry name" value="DNA-DIRECTED RNA POLYMERASE SUBUNIT BETA' N-TERMINAL SECTION"/>
    <property type="match status" value="1"/>
</dbReference>
<dbReference type="InterPro" id="IPR035697">
    <property type="entry name" value="RNAP_III_RPC1_N"/>
</dbReference>
<name>A0A4P9ZU32_9FUNG</name>
<evidence type="ECO:0000256" key="3">
    <source>
        <dbReference type="ARBA" id="ARBA00011206"/>
    </source>
</evidence>
<evidence type="ECO:0000256" key="14">
    <source>
        <dbReference type="RuleBase" id="RU004279"/>
    </source>
</evidence>
<dbReference type="GO" id="GO:0003677">
    <property type="term" value="F:DNA binding"/>
    <property type="evidence" value="ECO:0007669"/>
    <property type="project" value="InterPro"/>
</dbReference>
<keyword evidence="10 14" id="KW-0804">Transcription</keyword>
<dbReference type="GO" id="GO:0006351">
    <property type="term" value="P:DNA-templated transcription"/>
    <property type="evidence" value="ECO:0007669"/>
    <property type="project" value="InterPro"/>
</dbReference>
<dbReference type="STRING" id="215637.A0A4P9ZU32"/>
<dbReference type="InterPro" id="IPR044893">
    <property type="entry name" value="RNA_pol_Rpb1_clamp_domain"/>
</dbReference>
<dbReference type="GO" id="GO:0003899">
    <property type="term" value="F:DNA-directed RNA polymerase activity"/>
    <property type="evidence" value="ECO:0007669"/>
    <property type="project" value="UniProtKB-EC"/>
</dbReference>
<dbReference type="GO" id="GO:0005634">
    <property type="term" value="C:nucleus"/>
    <property type="evidence" value="ECO:0007669"/>
    <property type="project" value="UniProtKB-SubCell"/>
</dbReference>
<evidence type="ECO:0000256" key="10">
    <source>
        <dbReference type="ARBA" id="ARBA00023163"/>
    </source>
</evidence>
<proteinExistence type="inferred from homology"/>
<dbReference type="GO" id="GO:0046872">
    <property type="term" value="F:metal ion binding"/>
    <property type="evidence" value="ECO:0007669"/>
    <property type="project" value="UniProtKB-KW"/>
</dbReference>
<dbReference type="SUPFAM" id="SSF64484">
    <property type="entry name" value="beta and beta-prime subunits of DNA dependent RNA-polymerase"/>
    <property type="match status" value="1"/>
</dbReference>
<dbReference type="PANTHER" id="PTHR48446:SF1">
    <property type="entry name" value="DNA-DIRECTED RNA POLYMERASE SUBUNIT BETA' N-TERMINAL SECTION"/>
    <property type="match status" value="1"/>
</dbReference>
<gene>
    <name evidence="16" type="ORF">BJ085DRAFT_37932</name>
</gene>
<evidence type="ECO:0000256" key="9">
    <source>
        <dbReference type="ARBA" id="ARBA00022842"/>
    </source>
</evidence>
<dbReference type="Pfam" id="PF00623">
    <property type="entry name" value="RNA_pol_Rpb1_2"/>
    <property type="match status" value="1"/>
</dbReference>
<feature type="domain" description="RNA polymerase N-terminal" evidence="15">
    <location>
        <begin position="243"/>
        <end position="545"/>
    </location>
</feature>
<evidence type="ECO:0000256" key="8">
    <source>
        <dbReference type="ARBA" id="ARBA00022833"/>
    </source>
</evidence>
<dbReference type="InterPro" id="IPR006592">
    <property type="entry name" value="RNA_pol_N"/>
</dbReference>
<dbReference type="Pfam" id="PF04983">
    <property type="entry name" value="RNA_pol_Rpb1_3"/>
    <property type="match status" value="1"/>
</dbReference>
<dbReference type="InterPro" id="IPR007083">
    <property type="entry name" value="RNA_pol_Rpb1_4"/>
</dbReference>
<dbReference type="EMBL" id="ML002550">
    <property type="protein sequence ID" value="RKP37054.1"/>
    <property type="molecule type" value="Genomic_DNA"/>
</dbReference>
<dbReference type="Pfam" id="PF04998">
    <property type="entry name" value="RNA_pol_Rpb1_5"/>
    <property type="match status" value="1"/>
</dbReference>
<dbReference type="Gene3D" id="1.10.132.30">
    <property type="match status" value="1"/>
</dbReference>
<dbReference type="Gene3D" id="6.20.50.80">
    <property type="match status" value="1"/>
</dbReference>
<dbReference type="FunFam" id="2.40.40.20:FF:000019">
    <property type="entry name" value="DNA-directed RNA polymerase II subunit RPB1"/>
    <property type="match status" value="1"/>
</dbReference>
<dbReference type="EC" id="2.7.7.6" evidence="14"/>
<dbReference type="Gene3D" id="1.10.274.100">
    <property type="entry name" value="RNA polymerase Rpb1, domain 3"/>
    <property type="match status" value="1"/>
</dbReference>
<dbReference type="FunFam" id="3.30.1490.180:FF:000002">
    <property type="entry name" value="DNA-directed RNA polymerase subunit"/>
    <property type="match status" value="1"/>
</dbReference>
<comment type="similarity">
    <text evidence="2 14">Belongs to the RNA polymerase beta' chain family.</text>
</comment>
<dbReference type="InterPro" id="IPR007066">
    <property type="entry name" value="RNA_pol_Rpb1_3"/>
</dbReference>
<keyword evidence="11" id="KW-0539">Nucleus</keyword>
<reference evidence="17" key="1">
    <citation type="journal article" date="2018" name="Nat. Microbiol.">
        <title>Leveraging single-cell genomics to expand the fungal tree of life.</title>
        <authorList>
            <person name="Ahrendt S.R."/>
            <person name="Quandt C.A."/>
            <person name="Ciobanu D."/>
            <person name="Clum A."/>
            <person name="Salamov A."/>
            <person name="Andreopoulos B."/>
            <person name="Cheng J.F."/>
            <person name="Woyke T."/>
            <person name="Pelin A."/>
            <person name="Henrissat B."/>
            <person name="Reynolds N.K."/>
            <person name="Benny G.L."/>
            <person name="Smith M.E."/>
            <person name="James T.Y."/>
            <person name="Grigoriev I.V."/>
        </authorList>
    </citation>
    <scope>NUCLEOTIDE SEQUENCE [LARGE SCALE GENOMIC DNA]</scope>
    <source>
        <strain evidence="17">RSA 468</strain>
    </source>
</reference>
<keyword evidence="6 14" id="KW-0548">Nucleotidyltransferase</keyword>
<evidence type="ECO:0000313" key="17">
    <source>
        <dbReference type="Proteomes" id="UP000268162"/>
    </source>
</evidence>
<comment type="function">
    <text evidence="13">DNA-dependent RNA polymerase catalyzes the transcription of DNA into RNA using the four ribonucleoside triphosphates as substrates. Largest and catalytic core component of RNA polymerase III which synthesizes small RNAs, such as 5S rRNA and tRNAs. Forms the polymerase active center together with the second largest subunit. A single-stranded DNA template strand of the promoter is positioned within the central active site cleft of Pol III. A bridging helix emanates from RPC1 and crosses the cleft near the catalytic site and is thought to promote translocation of Pol III by acting as a ratchet that moves the RNA-DNA hybrid through the active site by switching from straight to bent conformations at each step of nucleotide addition.</text>
</comment>
<dbReference type="Gene3D" id="6.10.250.2940">
    <property type="match status" value="1"/>
</dbReference>
<evidence type="ECO:0000313" key="16">
    <source>
        <dbReference type="EMBL" id="RKP37054.1"/>
    </source>
</evidence>
<dbReference type="Gene3D" id="3.30.1490.180">
    <property type="entry name" value="RNA polymerase ii"/>
    <property type="match status" value="1"/>
</dbReference>
<dbReference type="Gene3D" id="1.10.150.390">
    <property type="match status" value="1"/>
</dbReference>
<accession>A0A4P9ZU32</accession>
<evidence type="ECO:0000256" key="4">
    <source>
        <dbReference type="ARBA" id="ARBA00022478"/>
    </source>
</evidence>
<dbReference type="InterPro" id="IPR007080">
    <property type="entry name" value="RNA_pol_Rpb1_1"/>
</dbReference>
<dbReference type="CDD" id="cd02583">
    <property type="entry name" value="RNAP_III_RPC1_N"/>
    <property type="match status" value="1"/>
</dbReference>
<dbReference type="GO" id="GO:0000428">
    <property type="term" value="C:DNA-directed RNA polymerase complex"/>
    <property type="evidence" value="ECO:0007669"/>
    <property type="project" value="UniProtKB-KW"/>
</dbReference>
<dbReference type="Pfam" id="PF04997">
    <property type="entry name" value="RNA_pol_Rpb1_1"/>
    <property type="match status" value="1"/>
</dbReference>
<dbReference type="Proteomes" id="UP000268162">
    <property type="component" value="Unassembled WGS sequence"/>
</dbReference>
<evidence type="ECO:0000256" key="6">
    <source>
        <dbReference type="ARBA" id="ARBA00022695"/>
    </source>
</evidence>